<keyword evidence="1" id="KW-0813">Transport</keyword>
<accession>A0ABC9W9E1</accession>
<evidence type="ECO:0000256" key="2">
    <source>
        <dbReference type="SAM" id="MobiDB-lite"/>
    </source>
</evidence>
<organism evidence="4 5">
    <name type="scientific">Grus japonensis</name>
    <name type="common">Japanese crane</name>
    <name type="synonym">Red-crowned crane</name>
    <dbReference type="NCBI Taxonomy" id="30415"/>
    <lineage>
        <taxon>Eukaryota</taxon>
        <taxon>Metazoa</taxon>
        <taxon>Chordata</taxon>
        <taxon>Craniata</taxon>
        <taxon>Vertebrata</taxon>
        <taxon>Euteleostomi</taxon>
        <taxon>Archelosauria</taxon>
        <taxon>Archosauria</taxon>
        <taxon>Dinosauria</taxon>
        <taxon>Saurischia</taxon>
        <taxon>Theropoda</taxon>
        <taxon>Coelurosauria</taxon>
        <taxon>Aves</taxon>
        <taxon>Neognathae</taxon>
        <taxon>Neoaves</taxon>
        <taxon>Gruiformes</taxon>
        <taxon>Gruidae</taxon>
        <taxon>Grus</taxon>
    </lineage>
</organism>
<dbReference type="EMBL" id="BAAFJT010000002">
    <property type="protein sequence ID" value="GAB0181933.1"/>
    <property type="molecule type" value="Genomic_DNA"/>
</dbReference>
<proteinExistence type="predicted"/>
<feature type="region of interest" description="Disordered" evidence="2">
    <location>
        <begin position="92"/>
        <end position="129"/>
    </location>
</feature>
<dbReference type="PANTHER" id="PTHR12517">
    <property type="entry name" value="VACUOLAR PROTEIN SORTING-ASSOCIATED PROTEIN 13B"/>
    <property type="match status" value="1"/>
</dbReference>
<gene>
    <name evidence="4" type="ORF">GRJ2_000658600</name>
</gene>
<evidence type="ECO:0000313" key="5">
    <source>
        <dbReference type="Proteomes" id="UP001623348"/>
    </source>
</evidence>
<evidence type="ECO:0000313" key="4">
    <source>
        <dbReference type="EMBL" id="GAB0181933.1"/>
    </source>
</evidence>
<name>A0ABC9W9E1_GRUJA</name>
<dbReference type="AlphaFoldDB" id="A0ABC9W9E1"/>
<sequence>MRPYLEYCIQLWGPQHRKDMELLERVQRRAMKMTRGLEHLSCEDRLRELGLFSLEKRRLQGDLRAAFQYLKGPTGKLERDCLQGHVVIGQGQEDHESCGSSSTNRSTTESMKSAVKPRRIQQSASPDPDLPPGYVQSLIRRVVNNVNIVINNLILKYVEDDIVLSVNITSAECYTVDEFWDRAFMDISVCLDKRNASGKIEFYQEPLLYKCSFRTRLHFTYDNLNSKMPSIIKIHTLVESLKLSISDQQLPMFIRIMQLGIALYYGEIGNFKDGESEDLICHTKDMLGNITGAEDETSSVMQYPTQYVNQDPYLHQDDDQQQGWVSWAWSFVPAIVSYDDEENDSSGTDDGTTLHQQKSQSLKDPIISIGFYCTKATVTFKVLMKGELFFDCQIGFVGCQALCLKGIMGIKDFEENMNRSDEETYTEIAGMQRFGAFYMDYLYTMESTSGKVSGNQQDLSSVKSEDFGNVQEMSTKNLIVGPLNLRLDSSAVHRIMKMIVCALEHEYEPYSRTKPDIMDGNRTMPSSEEIALLEEYIPTRLTTFTVLKCTIIIPVAEFNFLDHLMPIIMGEKNLSGLLNAASFQPLRPLPSVRILVDKVNLEHSVPMYAEQLVHMVSSLGQPSDNLLHYCYSHCYLKVFQTLIFLYQIHGKVLTYCLHLWNKSVNGDDMIYPCVLSILHLSPVVYFQGV</sequence>
<dbReference type="Pfam" id="PF12624">
    <property type="entry name" value="VPS13_N"/>
    <property type="match status" value="2"/>
</dbReference>
<feature type="domain" description="Chorein N-terminal" evidence="3">
    <location>
        <begin position="92"/>
        <end position="381"/>
    </location>
</feature>
<feature type="compositionally biased region" description="Polar residues" evidence="2">
    <location>
        <begin position="98"/>
        <end position="111"/>
    </location>
</feature>
<dbReference type="PANTHER" id="PTHR12517:SF0">
    <property type="entry name" value="INTERMEMBRANE LIPID TRANSFER PROTEIN VPS13B"/>
    <property type="match status" value="1"/>
</dbReference>
<evidence type="ECO:0000259" key="3">
    <source>
        <dbReference type="Pfam" id="PF12624"/>
    </source>
</evidence>
<dbReference type="InterPro" id="IPR026854">
    <property type="entry name" value="VPS13_N"/>
</dbReference>
<reference evidence="4 5" key="1">
    <citation type="submission" date="2024-06" db="EMBL/GenBank/DDBJ databases">
        <title>The draft genome of Grus japonensis, version 3.</title>
        <authorList>
            <person name="Nabeshima K."/>
            <person name="Suzuki S."/>
            <person name="Onuma M."/>
        </authorList>
    </citation>
    <scope>NUCLEOTIDE SEQUENCE [LARGE SCALE GENOMIC DNA]</scope>
    <source>
        <strain evidence="4 5">451A</strain>
    </source>
</reference>
<feature type="domain" description="Chorein N-terminal" evidence="3">
    <location>
        <begin position="421"/>
        <end position="640"/>
    </location>
</feature>
<protein>
    <submittedName>
        <fullName evidence="4">Vacuolar protein sorting-associated protein 13B</fullName>
    </submittedName>
</protein>
<dbReference type="Proteomes" id="UP001623348">
    <property type="component" value="Unassembled WGS sequence"/>
</dbReference>
<comment type="caution">
    <text evidence="4">The sequence shown here is derived from an EMBL/GenBank/DDBJ whole genome shotgun (WGS) entry which is preliminary data.</text>
</comment>
<dbReference type="InterPro" id="IPR039782">
    <property type="entry name" value="VPS13B"/>
</dbReference>
<keyword evidence="5" id="KW-1185">Reference proteome</keyword>
<evidence type="ECO:0000256" key="1">
    <source>
        <dbReference type="ARBA" id="ARBA00022448"/>
    </source>
</evidence>